<evidence type="ECO:0000313" key="1">
    <source>
        <dbReference type="EMBL" id="GMF46400.1"/>
    </source>
</evidence>
<keyword evidence="2" id="KW-1185">Reference proteome</keyword>
<dbReference type="OrthoDB" id="113327at2759"/>
<sequence length="115" mass="12525">MLQPPNSPDLNCLDLGLFNAIQARLRTPRNIDQLIEAVSDSYWELPPAIINAAFLSLQGSMDLCIRDGGGNAFKLPHMAKAKLEREGRLPTSVQCSPETAAIVSQTRISEAALHN</sequence>
<dbReference type="PANTHER" id="PTHR47169">
    <property type="entry name" value="OS01G0541250 PROTEIN"/>
    <property type="match status" value="1"/>
</dbReference>
<dbReference type="EMBL" id="BSXW01003549">
    <property type="protein sequence ID" value="GMF46400.1"/>
    <property type="molecule type" value="Genomic_DNA"/>
</dbReference>
<proteinExistence type="predicted"/>
<dbReference type="InterPro" id="IPR036397">
    <property type="entry name" value="RNaseH_sf"/>
</dbReference>
<accession>A0A9W6XV61</accession>
<dbReference type="GO" id="GO:0003676">
    <property type="term" value="F:nucleic acid binding"/>
    <property type="evidence" value="ECO:0007669"/>
    <property type="project" value="InterPro"/>
</dbReference>
<comment type="caution">
    <text evidence="1">The sequence shown here is derived from an EMBL/GenBank/DDBJ whole genome shotgun (WGS) entry which is preliminary data.</text>
</comment>
<evidence type="ECO:0000313" key="2">
    <source>
        <dbReference type="Proteomes" id="UP001165083"/>
    </source>
</evidence>
<name>A0A9W6XV61_9STRA</name>
<dbReference type="Proteomes" id="UP001165083">
    <property type="component" value="Unassembled WGS sequence"/>
</dbReference>
<dbReference type="Gene3D" id="3.30.420.10">
    <property type="entry name" value="Ribonuclease H-like superfamily/Ribonuclease H"/>
    <property type="match status" value="1"/>
</dbReference>
<organism evidence="1 2">
    <name type="scientific">Phytophthora lilii</name>
    <dbReference type="NCBI Taxonomy" id="2077276"/>
    <lineage>
        <taxon>Eukaryota</taxon>
        <taxon>Sar</taxon>
        <taxon>Stramenopiles</taxon>
        <taxon>Oomycota</taxon>
        <taxon>Peronosporomycetes</taxon>
        <taxon>Peronosporales</taxon>
        <taxon>Peronosporaceae</taxon>
        <taxon>Phytophthora</taxon>
    </lineage>
</organism>
<gene>
    <name evidence="1" type="ORF">Plil01_001705200</name>
</gene>
<dbReference type="PANTHER" id="PTHR47169:SF2">
    <property type="entry name" value="OS01G0541250 PROTEIN"/>
    <property type="match status" value="1"/>
</dbReference>
<reference evidence="1" key="1">
    <citation type="submission" date="2023-04" db="EMBL/GenBank/DDBJ databases">
        <title>Phytophthora lilii NBRC 32176.</title>
        <authorList>
            <person name="Ichikawa N."/>
            <person name="Sato H."/>
            <person name="Tonouchi N."/>
        </authorList>
    </citation>
    <scope>NUCLEOTIDE SEQUENCE</scope>
    <source>
        <strain evidence="1">NBRC 32176</strain>
    </source>
</reference>
<protein>
    <submittedName>
        <fullName evidence="1">Unnamed protein product</fullName>
    </submittedName>
</protein>
<dbReference type="AlphaFoldDB" id="A0A9W6XV61"/>